<dbReference type="Proteomes" id="UP000215767">
    <property type="component" value="Unassembled WGS sequence"/>
</dbReference>
<evidence type="ECO:0000256" key="1">
    <source>
        <dbReference type="ARBA" id="ARBA00022801"/>
    </source>
</evidence>
<reference evidence="4" key="1">
    <citation type="submission" date="2017-05" db="EMBL/GenBank/DDBJ databases">
        <title>Complete and WGS of Bordetella genogroups.</title>
        <authorList>
            <person name="Spilker T."/>
            <person name="Lipuma J."/>
        </authorList>
    </citation>
    <scope>NUCLEOTIDE SEQUENCE [LARGE SCALE GENOMIC DNA]</scope>
    <source>
        <strain evidence="4">AU8856</strain>
    </source>
</reference>
<dbReference type="GO" id="GO:0071973">
    <property type="term" value="P:bacterial-type flagellum-dependent cell motility"/>
    <property type="evidence" value="ECO:0007669"/>
    <property type="project" value="TreeGrafter"/>
</dbReference>
<dbReference type="OrthoDB" id="289937at2"/>
<proteinExistence type="predicted"/>
<keyword evidence="1" id="KW-0378">Hydrolase</keyword>
<accession>A0A261UEM1</accession>
<dbReference type="PRINTS" id="PR01002">
    <property type="entry name" value="FLGFLGJ"/>
</dbReference>
<evidence type="ECO:0000313" key="4">
    <source>
        <dbReference type="Proteomes" id="UP000215767"/>
    </source>
</evidence>
<dbReference type="Gene3D" id="2.10.70.40">
    <property type="entry name" value="peptidoglycan hydrolase"/>
    <property type="match status" value="1"/>
</dbReference>
<dbReference type="InterPro" id="IPR002901">
    <property type="entry name" value="MGlyc_endo_b_GlcNAc-like_dom"/>
</dbReference>
<gene>
    <name evidence="3" type="ORF">CAL28_10765</name>
</gene>
<name>A0A261UEM1_9BORD</name>
<dbReference type="EMBL" id="NEVS01000004">
    <property type="protein sequence ID" value="OZI59957.1"/>
    <property type="molecule type" value="Genomic_DNA"/>
</dbReference>
<protein>
    <submittedName>
        <fullName evidence="3">Mannosyl-glycoprotein endo-beta-N-acetylglucosamidase</fullName>
    </submittedName>
</protein>
<dbReference type="Pfam" id="PF01832">
    <property type="entry name" value="Glucosaminidase"/>
    <property type="match status" value="1"/>
</dbReference>
<organism evidence="3 4">
    <name type="scientific">Bordetella genomosp. 11</name>
    <dbReference type="NCBI Taxonomy" id="1416808"/>
    <lineage>
        <taxon>Bacteria</taxon>
        <taxon>Pseudomonadati</taxon>
        <taxon>Pseudomonadota</taxon>
        <taxon>Betaproteobacteria</taxon>
        <taxon>Burkholderiales</taxon>
        <taxon>Alcaligenaceae</taxon>
        <taxon>Bordetella</taxon>
    </lineage>
</organism>
<dbReference type="Gene3D" id="1.10.530.10">
    <property type="match status" value="1"/>
</dbReference>
<dbReference type="PANTHER" id="PTHR33308">
    <property type="entry name" value="PEPTIDOGLYCAN HYDROLASE FLGJ"/>
    <property type="match status" value="1"/>
</dbReference>
<comment type="caution">
    <text evidence="3">The sequence shown here is derived from an EMBL/GenBank/DDBJ whole genome shotgun (WGS) entry which is preliminary data.</text>
</comment>
<evidence type="ECO:0000313" key="3">
    <source>
        <dbReference type="EMBL" id="OZI59957.1"/>
    </source>
</evidence>
<dbReference type="GO" id="GO:0004040">
    <property type="term" value="F:amidase activity"/>
    <property type="evidence" value="ECO:0007669"/>
    <property type="project" value="InterPro"/>
</dbReference>
<feature type="domain" description="Mannosyl-glycoprotein endo-beta-N-acetylglucosamidase-like" evidence="2">
    <location>
        <begin position="3"/>
        <end position="150"/>
    </location>
</feature>
<dbReference type="RefSeq" id="WP_094841377.1">
    <property type="nucleotide sequence ID" value="NZ_NEVS01000004.1"/>
</dbReference>
<sequence>MTPQEFIAAIGPAAQASAAKTKIPASFIVAQAALESGWGKSRLAREAFNLFGVKADASWHGDVLELPTQEFIGGRWVTEVARWRRYPGWLECLDDHAAFLMQNPRYQPAFEFQDGPRFASAIARAGYATDPTYSAKIISIIQGRGLAALDAA</sequence>
<evidence type="ECO:0000259" key="2">
    <source>
        <dbReference type="SMART" id="SM00047"/>
    </source>
</evidence>
<dbReference type="AlphaFoldDB" id="A0A261UEM1"/>
<keyword evidence="4" id="KW-1185">Reference proteome</keyword>
<dbReference type="InterPro" id="IPR051056">
    <property type="entry name" value="Glycosyl_Hydrolase_73"/>
</dbReference>
<dbReference type="SMART" id="SM00047">
    <property type="entry name" value="LYZ2"/>
    <property type="match status" value="1"/>
</dbReference>
<dbReference type="PANTHER" id="PTHR33308:SF9">
    <property type="entry name" value="PEPTIDOGLYCAN HYDROLASE FLGJ"/>
    <property type="match status" value="1"/>
</dbReference>